<dbReference type="PROSITE" id="PS51462">
    <property type="entry name" value="NUDIX"/>
    <property type="match status" value="1"/>
</dbReference>
<accession>A0A7W6BS35</accession>
<dbReference type="AlphaFoldDB" id="A0A7W6BS35"/>
<proteinExistence type="predicted"/>
<organism evidence="8 9">
    <name type="scientific">Sphingobium jiangsuense</name>
    <dbReference type="NCBI Taxonomy" id="870476"/>
    <lineage>
        <taxon>Bacteria</taxon>
        <taxon>Pseudomonadati</taxon>
        <taxon>Pseudomonadota</taxon>
        <taxon>Alphaproteobacteria</taxon>
        <taxon>Sphingomonadales</taxon>
        <taxon>Sphingomonadaceae</taxon>
        <taxon>Sphingobium</taxon>
    </lineage>
</organism>
<evidence type="ECO:0000256" key="5">
    <source>
        <dbReference type="ARBA" id="ARBA00022842"/>
    </source>
</evidence>
<evidence type="ECO:0000256" key="3">
    <source>
        <dbReference type="ARBA" id="ARBA00022723"/>
    </source>
</evidence>
<comment type="caution">
    <text evidence="8">The sequence shown here is derived from an EMBL/GenBank/DDBJ whole genome shotgun (WGS) entry which is preliminary data.</text>
</comment>
<comment type="cofactor">
    <cofactor evidence="2">
        <name>Mg(2+)</name>
        <dbReference type="ChEBI" id="CHEBI:18420"/>
    </cofactor>
</comment>
<dbReference type="InterPro" id="IPR039121">
    <property type="entry name" value="NUDT19"/>
</dbReference>
<dbReference type="GO" id="GO:0016818">
    <property type="term" value="F:hydrolase activity, acting on acid anhydrides, in phosphorus-containing anhydrides"/>
    <property type="evidence" value="ECO:0007669"/>
    <property type="project" value="InterPro"/>
</dbReference>
<dbReference type="InterPro" id="IPR015797">
    <property type="entry name" value="NUDIX_hydrolase-like_dom_sf"/>
</dbReference>
<sequence>MTGQDLPILPPREAGTLIIVRPRDGDGLPELLMTQRAATLRFAGGAMVFPGGGVEAGDRALAGGLNAGLAPSDLAARIAAVRETIEECGLALTAMGQALPRSQSDALRQALHRGEGLDALIRDRGLRFDFEGLVPFSRWCPRPEEMRIRYDTRFYLAAIEGGHDDLVPDGAETAGLIWSSARDMLARVEAGRARVIFPTRCNLERLAQFDTIDGLIDHARTHPADLVSPWIESRDGLDHICIPEGLGYPVTARPAADALRG</sequence>
<evidence type="ECO:0000259" key="7">
    <source>
        <dbReference type="PROSITE" id="PS51462"/>
    </source>
</evidence>
<name>A0A7W6BS35_9SPHN</name>
<dbReference type="InterPro" id="IPR000086">
    <property type="entry name" value="NUDIX_hydrolase_dom"/>
</dbReference>
<gene>
    <name evidence="8" type="ORF">GGR43_003495</name>
</gene>
<evidence type="ECO:0000313" key="9">
    <source>
        <dbReference type="Proteomes" id="UP000571950"/>
    </source>
</evidence>
<dbReference type="CDD" id="cd18870">
    <property type="entry name" value="NUDIX_AcylCoAdiphos_Nudt19"/>
    <property type="match status" value="1"/>
</dbReference>
<dbReference type="GO" id="GO:0046872">
    <property type="term" value="F:metal ion binding"/>
    <property type="evidence" value="ECO:0007669"/>
    <property type="project" value="UniProtKB-KW"/>
</dbReference>
<dbReference type="Proteomes" id="UP000571950">
    <property type="component" value="Unassembled WGS sequence"/>
</dbReference>
<evidence type="ECO:0000256" key="6">
    <source>
        <dbReference type="ARBA" id="ARBA00023211"/>
    </source>
</evidence>
<feature type="domain" description="Nudix hydrolase" evidence="7">
    <location>
        <begin position="10"/>
        <end position="201"/>
    </location>
</feature>
<dbReference type="PANTHER" id="PTHR12318:SF0">
    <property type="entry name" value="ACYL-COENZYME A DIPHOSPHATASE NUDT19"/>
    <property type="match status" value="1"/>
</dbReference>
<keyword evidence="3" id="KW-0479">Metal-binding</keyword>
<evidence type="ECO:0000256" key="1">
    <source>
        <dbReference type="ARBA" id="ARBA00001936"/>
    </source>
</evidence>
<dbReference type="PANTHER" id="PTHR12318">
    <property type="entry name" value="TESTOSTERONE-REGULATED PROTEIN RP2"/>
    <property type="match status" value="1"/>
</dbReference>
<dbReference type="RefSeq" id="WP_188073228.1">
    <property type="nucleotide sequence ID" value="NZ_BSPS01000082.1"/>
</dbReference>
<evidence type="ECO:0000256" key="4">
    <source>
        <dbReference type="ARBA" id="ARBA00022801"/>
    </source>
</evidence>
<dbReference type="Gene3D" id="3.90.79.10">
    <property type="entry name" value="Nucleoside Triphosphate Pyrophosphohydrolase"/>
    <property type="match status" value="1"/>
</dbReference>
<comment type="cofactor">
    <cofactor evidence="1">
        <name>Mn(2+)</name>
        <dbReference type="ChEBI" id="CHEBI:29035"/>
    </cofactor>
</comment>
<protein>
    <submittedName>
        <fullName evidence="8">8-oxo-dGTP pyrophosphatase MutT (NUDIX family)</fullName>
    </submittedName>
</protein>
<evidence type="ECO:0000256" key="2">
    <source>
        <dbReference type="ARBA" id="ARBA00001946"/>
    </source>
</evidence>
<keyword evidence="6" id="KW-0464">Manganese</keyword>
<evidence type="ECO:0000313" key="8">
    <source>
        <dbReference type="EMBL" id="MBB3927758.1"/>
    </source>
</evidence>
<dbReference type="EMBL" id="JACIDT010000015">
    <property type="protein sequence ID" value="MBB3927758.1"/>
    <property type="molecule type" value="Genomic_DNA"/>
</dbReference>
<keyword evidence="5" id="KW-0460">Magnesium</keyword>
<keyword evidence="4" id="KW-0378">Hydrolase</keyword>
<reference evidence="8 9" key="1">
    <citation type="submission" date="2020-08" db="EMBL/GenBank/DDBJ databases">
        <title>Genomic Encyclopedia of Type Strains, Phase IV (KMG-IV): sequencing the most valuable type-strain genomes for metagenomic binning, comparative biology and taxonomic classification.</title>
        <authorList>
            <person name="Goeker M."/>
        </authorList>
    </citation>
    <scope>NUCLEOTIDE SEQUENCE [LARGE SCALE GENOMIC DNA]</scope>
    <source>
        <strain evidence="8 9">DSM 26189</strain>
    </source>
</reference>
<keyword evidence="9" id="KW-1185">Reference proteome</keyword>
<dbReference type="SUPFAM" id="SSF55811">
    <property type="entry name" value="Nudix"/>
    <property type="match status" value="1"/>
</dbReference>